<reference evidence="1 2" key="1">
    <citation type="submission" date="2019-05" db="EMBL/GenBank/DDBJ databases">
        <title>Emergence of the Ug99 lineage of the wheat stem rust pathogen through somatic hybridization.</title>
        <authorList>
            <person name="Li F."/>
            <person name="Upadhyaya N.M."/>
            <person name="Sperschneider J."/>
            <person name="Matny O."/>
            <person name="Nguyen-Phuc H."/>
            <person name="Mago R."/>
            <person name="Raley C."/>
            <person name="Miller M.E."/>
            <person name="Silverstein K.A.T."/>
            <person name="Henningsen E."/>
            <person name="Hirsch C.D."/>
            <person name="Visser B."/>
            <person name="Pretorius Z.A."/>
            <person name="Steffenson B.J."/>
            <person name="Schwessinger B."/>
            <person name="Dodds P.N."/>
            <person name="Figueroa M."/>
        </authorList>
    </citation>
    <scope>NUCLEOTIDE SEQUENCE [LARGE SCALE GENOMIC DNA]</scope>
    <source>
        <strain evidence="1 2">Ug99</strain>
    </source>
</reference>
<proteinExistence type="predicted"/>
<accession>A0A5B0QM11</accession>
<gene>
    <name evidence="1" type="ORF">PGTUg99_027707</name>
</gene>
<evidence type="ECO:0000313" key="2">
    <source>
        <dbReference type="Proteomes" id="UP000325313"/>
    </source>
</evidence>
<name>A0A5B0QM11_PUCGR</name>
<dbReference type="EMBL" id="VDEP01000273">
    <property type="protein sequence ID" value="KAA1114190.1"/>
    <property type="molecule type" value="Genomic_DNA"/>
</dbReference>
<dbReference type="Proteomes" id="UP000325313">
    <property type="component" value="Unassembled WGS sequence"/>
</dbReference>
<comment type="caution">
    <text evidence="1">The sequence shown here is derived from an EMBL/GenBank/DDBJ whole genome shotgun (WGS) entry which is preliminary data.</text>
</comment>
<organism evidence="1 2">
    <name type="scientific">Puccinia graminis f. sp. tritici</name>
    <dbReference type="NCBI Taxonomy" id="56615"/>
    <lineage>
        <taxon>Eukaryota</taxon>
        <taxon>Fungi</taxon>
        <taxon>Dikarya</taxon>
        <taxon>Basidiomycota</taxon>
        <taxon>Pucciniomycotina</taxon>
        <taxon>Pucciniomycetes</taxon>
        <taxon>Pucciniales</taxon>
        <taxon>Pucciniaceae</taxon>
        <taxon>Puccinia</taxon>
    </lineage>
</organism>
<protein>
    <submittedName>
        <fullName evidence="1">Uncharacterized protein</fullName>
    </submittedName>
</protein>
<sequence length="133" mass="14215">MSPVPGASMDPLDRLATGFRQYNLTPVYAESLNIASPGCGAGVFGGRDGTGEPVINYPLDPFATPEASRALLAAGATEIATTLDTPQPGPASLVPPHHHQRFELRSARWGSSRDTASLDQRARYNTTRFTHSH</sequence>
<evidence type="ECO:0000313" key="1">
    <source>
        <dbReference type="EMBL" id="KAA1114190.1"/>
    </source>
</evidence>
<dbReference type="AlphaFoldDB" id="A0A5B0QM11"/>